<dbReference type="GO" id="GO:1902604">
    <property type="term" value="P:p-aminobenzoyl-glutamate transmembrane transport"/>
    <property type="evidence" value="ECO:0007669"/>
    <property type="project" value="InterPro"/>
</dbReference>
<keyword evidence="1" id="KW-0472">Membrane</keyword>
<dbReference type="PANTHER" id="PTHR30282:SF0">
    <property type="entry name" value="P-AMINOBENZOYL-GLUTAMATE TRANSPORT PROTEIN"/>
    <property type="match status" value="1"/>
</dbReference>
<feature type="transmembrane region" description="Helical" evidence="1">
    <location>
        <begin position="71"/>
        <end position="90"/>
    </location>
</feature>
<feature type="transmembrane region" description="Helical" evidence="1">
    <location>
        <begin position="431"/>
        <end position="447"/>
    </location>
</feature>
<protein>
    <submittedName>
        <fullName evidence="2">AbgT family transporter</fullName>
    </submittedName>
</protein>
<feature type="transmembrane region" description="Helical" evidence="1">
    <location>
        <begin position="16"/>
        <end position="36"/>
    </location>
</feature>
<feature type="transmembrane region" description="Helical" evidence="1">
    <location>
        <begin position="459"/>
        <end position="481"/>
    </location>
</feature>
<feature type="transmembrane region" description="Helical" evidence="1">
    <location>
        <begin position="110"/>
        <end position="143"/>
    </location>
</feature>
<dbReference type="Proteomes" id="UP000515292">
    <property type="component" value="Chromosome"/>
</dbReference>
<proteinExistence type="predicted"/>
<keyword evidence="3" id="KW-1185">Reference proteome</keyword>
<keyword evidence="1" id="KW-1133">Transmembrane helix</keyword>
<reference evidence="2 3" key="1">
    <citation type="submission" date="2020-07" db="EMBL/GenBank/DDBJ databases">
        <title>Complete genome sequence for Sandaracinobacter sp. M6.</title>
        <authorList>
            <person name="Tang Y."/>
            <person name="Liu Q."/>
            <person name="Guo Z."/>
            <person name="Lei P."/>
            <person name="Huang B."/>
        </authorList>
    </citation>
    <scope>NUCLEOTIDE SEQUENCE [LARGE SCALE GENOMIC DNA]</scope>
    <source>
        <strain evidence="2 3">M6</strain>
    </source>
</reference>
<dbReference type="PANTHER" id="PTHR30282">
    <property type="entry name" value="P-AMINOBENZOYL GLUTAMATE TRANSPORTER"/>
    <property type="match status" value="1"/>
</dbReference>
<evidence type="ECO:0000313" key="3">
    <source>
        <dbReference type="Proteomes" id="UP000515292"/>
    </source>
</evidence>
<name>A0A7G5IEL8_9SPHN</name>
<feature type="transmembrane region" description="Helical" evidence="1">
    <location>
        <begin position="366"/>
        <end position="386"/>
    </location>
</feature>
<dbReference type="Pfam" id="PF03806">
    <property type="entry name" value="ABG_transport"/>
    <property type="match status" value="1"/>
</dbReference>
<feature type="transmembrane region" description="Helical" evidence="1">
    <location>
        <begin position="327"/>
        <end position="346"/>
    </location>
</feature>
<evidence type="ECO:0000256" key="1">
    <source>
        <dbReference type="SAM" id="Phobius"/>
    </source>
</evidence>
<feature type="transmembrane region" description="Helical" evidence="1">
    <location>
        <begin position="250"/>
        <end position="271"/>
    </location>
</feature>
<evidence type="ECO:0000313" key="2">
    <source>
        <dbReference type="EMBL" id="QMW21810.1"/>
    </source>
</evidence>
<dbReference type="KEGG" id="sand:H3309_10425"/>
<dbReference type="RefSeq" id="WP_182294656.1">
    <property type="nucleotide sequence ID" value="NZ_CP059851.1"/>
</dbReference>
<dbReference type="InterPro" id="IPR004697">
    <property type="entry name" value="AbgT"/>
</dbReference>
<dbReference type="EMBL" id="CP059851">
    <property type="protein sequence ID" value="QMW21810.1"/>
    <property type="molecule type" value="Genomic_DNA"/>
</dbReference>
<organism evidence="2 3">
    <name type="scientific">Sandaracinobacteroides saxicola</name>
    <dbReference type="NCBI Taxonomy" id="2759707"/>
    <lineage>
        <taxon>Bacteria</taxon>
        <taxon>Pseudomonadati</taxon>
        <taxon>Pseudomonadota</taxon>
        <taxon>Alphaproteobacteria</taxon>
        <taxon>Sphingomonadales</taxon>
        <taxon>Sphingosinicellaceae</taxon>
        <taxon>Sandaracinobacteroides</taxon>
    </lineage>
</organism>
<feature type="transmembrane region" description="Helical" evidence="1">
    <location>
        <begin position="200"/>
        <end position="222"/>
    </location>
</feature>
<accession>A0A7G5IEL8</accession>
<dbReference type="GO" id="GO:0015558">
    <property type="term" value="F:secondary active p-aminobenzoyl-glutamate transmembrane transporter activity"/>
    <property type="evidence" value="ECO:0007669"/>
    <property type="project" value="InterPro"/>
</dbReference>
<sequence length="495" mass="50732">MFAFIERVGARLPDTAILFLWFCAAVILASVVAAGLGASAVHPATGETVAAASLLSADNIRRFLTDMPRTFADFPPLAMVITVMIGIGVAERSGLIAAALTRGVTRVPRALLPAVTVFAGIMSSLAVDAGYVVLVPLGAAVFAAAGRHPIAGLAAAFAGVAGGFSANLFITSLDPLLAGITQTAARVVDPEYTVLATANYFVMVALVPLFTIVGAFVCTRLIEPRLGTWSGTLPDAPATETSLERRGLRAAGLVLFATVAATVALTLPAGAPLRDPVTGSLEPFYKSLVALTAILFLLMGLAYGRAAGTITRGEDGVRLATDAMSSLGAYLLLAFLVAHFIAFFNWSNLGVLTAIGGAGALRSSGLSGSTLLVGMVVVTALINLFVGSASAKWAVMATVFVPMFMLVGITPEATQAAYRVGDSVTNIISPTLPYLPLILVAGARYVPGFNLGSLIATMLPFSLAFLLSGTLLLGTFLALGLPLGPGVEAFMTPAG</sequence>
<feature type="transmembrane region" description="Helical" evidence="1">
    <location>
        <begin position="393"/>
        <end position="411"/>
    </location>
</feature>
<gene>
    <name evidence="2" type="ORF">H3309_10425</name>
</gene>
<feature type="transmembrane region" description="Helical" evidence="1">
    <location>
        <begin position="283"/>
        <end position="306"/>
    </location>
</feature>
<feature type="transmembrane region" description="Helical" evidence="1">
    <location>
        <begin position="150"/>
        <end position="170"/>
    </location>
</feature>
<dbReference type="AlphaFoldDB" id="A0A7G5IEL8"/>
<keyword evidence="1" id="KW-0812">Transmembrane</keyword>